<dbReference type="EMBL" id="LXQA010045699">
    <property type="protein sequence ID" value="MCI01273.1"/>
    <property type="molecule type" value="Genomic_DNA"/>
</dbReference>
<keyword evidence="4" id="KW-1185">Reference proteome</keyword>
<reference evidence="3 4" key="1">
    <citation type="journal article" date="2018" name="Front. Plant Sci.">
        <title>Red Clover (Trifolium pratense) and Zigzag Clover (T. medium) - A Picture of Genomic Similarities and Differences.</title>
        <authorList>
            <person name="Dluhosova J."/>
            <person name="Istvanek J."/>
            <person name="Nedelnik J."/>
            <person name="Repkova J."/>
        </authorList>
    </citation>
    <scope>NUCLEOTIDE SEQUENCE [LARGE SCALE GENOMIC DNA]</scope>
    <source>
        <strain evidence="4">cv. 10/8</strain>
        <tissue evidence="3">Leaf</tissue>
    </source>
</reference>
<feature type="compositionally biased region" description="Polar residues" evidence="1">
    <location>
        <begin position="112"/>
        <end position="125"/>
    </location>
</feature>
<evidence type="ECO:0000256" key="1">
    <source>
        <dbReference type="SAM" id="MobiDB-lite"/>
    </source>
</evidence>
<name>A0A392NN65_9FABA</name>
<sequence>MNLKPISKNTLEEVDLPYYPGQRVRAKSNRLEGTVTNVTIGSVFVSWIASAGYGPYSSTSPAEEQSPKNLKSLSCFVHANWRYGDSCLLPSSALTSFVSINKSKSKLERNDSVNTELYSNQTGSGCDSEDATVEESNGNKDALDLDPVGALEGNDGNDRNNPSHESSSCCSSISVSKDPVHEAWPLPRKKISKVVSRKENRARKKEESFERALFISNIRTRVDVAWQDGTIERELDSTSLILIDSIGDHEFVSEQYVVEKTSDVGE</sequence>
<feature type="domain" description="UBE2O-like tandem tSH3-B" evidence="2">
    <location>
        <begin position="27"/>
        <end position="78"/>
    </location>
</feature>
<evidence type="ECO:0000313" key="4">
    <source>
        <dbReference type="Proteomes" id="UP000265520"/>
    </source>
</evidence>
<accession>A0A392NN65</accession>
<feature type="compositionally biased region" description="Low complexity" evidence="1">
    <location>
        <begin position="163"/>
        <end position="173"/>
    </location>
</feature>
<dbReference type="InterPro" id="IPR057735">
    <property type="entry name" value="UBE2O-like_tSH3-B"/>
</dbReference>
<dbReference type="Proteomes" id="UP000265520">
    <property type="component" value="Unassembled WGS sequence"/>
</dbReference>
<dbReference type="Pfam" id="PF23046">
    <property type="entry name" value="tSH3-B_UBE2O"/>
    <property type="match status" value="1"/>
</dbReference>
<evidence type="ECO:0000313" key="3">
    <source>
        <dbReference type="EMBL" id="MCI01273.1"/>
    </source>
</evidence>
<evidence type="ECO:0000259" key="2">
    <source>
        <dbReference type="Pfam" id="PF23046"/>
    </source>
</evidence>
<organism evidence="3 4">
    <name type="scientific">Trifolium medium</name>
    <dbReference type="NCBI Taxonomy" id="97028"/>
    <lineage>
        <taxon>Eukaryota</taxon>
        <taxon>Viridiplantae</taxon>
        <taxon>Streptophyta</taxon>
        <taxon>Embryophyta</taxon>
        <taxon>Tracheophyta</taxon>
        <taxon>Spermatophyta</taxon>
        <taxon>Magnoliopsida</taxon>
        <taxon>eudicotyledons</taxon>
        <taxon>Gunneridae</taxon>
        <taxon>Pentapetalae</taxon>
        <taxon>rosids</taxon>
        <taxon>fabids</taxon>
        <taxon>Fabales</taxon>
        <taxon>Fabaceae</taxon>
        <taxon>Papilionoideae</taxon>
        <taxon>50 kb inversion clade</taxon>
        <taxon>NPAAA clade</taxon>
        <taxon>Hologalegina</taxon>
        <taxon>IRL clade</taxon>
        <taxon>Trifolieae</taxon>
        <taxon>Trifolium</taxon>
    </lineage>
</organism>
<proteinExistence type="predicted"/>
<dbReference type="AlphaFoldDB" id="A0A392NN65"/>
<protein>
    <submittedName>
        <fullName evidence="3">Ubiquitin-conjugating enzyme E2</fullName>
    </submittedName>
</protein>
<feature type="non-terminal residue" evidence="3">
    <location>
        <position position="266"/>
    </location>
</feature>
<comment type="caution">
    <text evidence="3">The sequence shown here is derived from an EMBL/GenBank/DDBJ whole genome shotgun (WGS) entry which is preliminary data.</text>
</comment>
<feature type="region of interest" description="Disordered" evidence="1">
    <location>
        <begin position="109"/>
        <end position="173"/>
    </location>
</feature>